<keyword evidence="1" id="KW-1133">Transmembrane helix</keyword>
<reference evidence="2" key="1">
    <citation type="submission" date="2018-05" db="EMBL/GenBank/DDBJ databases">
        <authorList>
            <person name="Lanie J.A."/>
            <person name="Ng W.-L."/>
            <person name="Kazmierczak K.M."/>
            <person name="Andrzejewski T.M."/>
            <person name="Davidsen T.M."/>
            <person name="Wayne K.J."/>
            <person name="Tettelin H."/>
            <person name="Glass J.I."/>
            <person name="Rusch D."/>
            <person name="Podicherti R."/>
            <person name="Tsui H.-C.T."/>
            <person name="Winkler M.E."/>
        </authorList>
    </citation>
    <scope>NUCLEOTIDE SEQUENCE</scope>
</reference>
<keyword evidence="1" id="KW-0472">Membrane</keyword>
<evidence type="ECO:0000256" key="1">
    <source>
        <dbReference type="SAM" id="Phobius"/>
    </source>
</evidence>
<feature type="non-terminal residue" evidence="2">
    <location>
        <position position="1"/>
    </location>
</feature>
<feature type="transmembrane region" description="Helical" evidence="1">
    <location>
        <begin position="9"/>
        <end position="29"/>
    </location>
</feature>
<dbReference type="AlphaFoldDB" id="A0A381WDQ6"/>
<sequence length="47" mass="5164">VLNRISDKWAILIVVALWAVVIAVADMNWPQHMGPQNALIEALGNLV</sequence>
<protein>
    <submittedName>
        <fullName evidence="2">Uncharacterized protein</fullName>
    </submittedName>
</protein>
<organism evidence="2">
    <name type="scientific">marine metagenome</name>
    <dbReference type="NCBI Taxonomy" id="408172"/>
    <lineage>
        <taxon>unclassified sequences</taxon>
        <taxon>metagenomes</taxon>
        <taxon>ecological metagenomes</taxon>
    </lineage>
</organism>
<dbReference type="EMBL" id="UINC01011479">
    <property type="protein sequence ID" value="SVA50649.1"/>
    <property type="molecule type" value="Genomic_DNA"/>
</dbReference>
<keyword evidence="1" id="KW-0812">Transmembrane</keyword>
<evidence type="ECO:0000313" key="2">
    <source>
        <dbReference type="EMBL" id="SVA50649.1"/>
    </source>
</evidence>
<proteinExistence type="predicted"/>
<gene>
    <name evidence="2" type="ORF">METZ01_LOCUS103503</name>
</gene>
<accession>A0A381WDQ6</accession>
<name>A0A381WDQ6_9ZZZZ</name>